<sequence>MTRVKKALPLLAAPLALAACSTLGLPNGDVTGSISGTAPAGGDVRLALLGRTGGGFENNAVDQVDVGTFNPQKRVYAISLPAAPRAGAYEVTAYVDSNGNKAYDAGEPRTTYQNRFLIYSNSDLGLFGFNVKQGWNRVEGSAVSQGRPFSGFDLRW</sequence>
<proteinExistence type="predicted"/>
<dbReference type="STRING" id="695939.SAMN00790413_03105"/>
<keyword evidence="3" id="KW-1185">Reference proteome</keyword>
<dbReference type="AlphaFoldDB" id="A0A1W1VRL8"/>
<dbReference type="Proteomes" id="UP000192582">
    <property type="component" value="Unassembled WGS sequence"/>
</dbReference>
<dbReference type="EMBL" id="FWWU01000009">
    <property type="protein sequence ID" value="SMB95997.1"/>
    <property type="molecule type" value="Genomic_DNA"/>
</dbReference>
<organism evidence="2 3">
    <name type="scientific">Deinococcus hopiensis KR-140</name>
    <dbReference type="NCBI Taxonomy" id="695939"/>
    <lineage>
        <taxon>Bacteria</taxon>
        <taxon>Thermotogati</taxon>
        <taxon>Deinococcota</taxon>
        <taxon>Deinococci</taxon>
        <taxon>Deinococcales</taxon>
        <taxon>Deinococcaceae</taxon>
        <taxon>Deinococcus</taxon>
    </lineage>
</organism>
<feature type="signal peptide" evidence="1">
    <location>
        <begin position="1"/>
        <end position="18"/>
    </location>
</feature>
<protein>
    <recommendedName>
        <fullName evidence="4">DUF2141 domain-containing protein</fullName>
    </recommendedName>
</protein>
<evidence type="ECO:0000313" key="3">
    <source>
        <dbReference type="Proteomes" id="UP000192582"/>
    </source>
</evidence>
<evidence type="ECO:0000256" key="1">
    <source>
        <dbReference type="SAM" id="SignalP"/>
    </source>
</evidence>
<keyword evidence="1" id="KW-0732">Signal</keyword>
<gene>
    <name evidence="2" type="ORF">SAMN00790413_03105</name>
</gene>
<feature type="chain" id="PRO_5013343169" description="DUF2141 domain-containing protein" evidence="1">
    <location>
        <begin position="19"/>
        <end position="156"/>
    </location>
</feature>
<evidence type="ECO:0008006" key="4">
    <source>
        <dbReference type="Google" id="ProtNLM"/>
    </source>
</evidence>
<evidence type="ECO:0000313" key="2">
    <source>
        <dbReference type="EMBL" id="SMB95997.1"/>
    </source>
</evidence>
<dbReference type="PROSITE" id="PS51257">
    <property type="entry name" value="PROKAR_LIPOPROTEIN"/>
    <property type="match status" value="1"/>
</dbReference>
<name>A0A1W1VRL8_9DEIO</name>
<reference evidence="2 3" key="1">
    <citation type="submission" date="2017-04" db="EMBL/GenBank/DDBJ databases">
        <authorList>
            <person name="Afonso C.L."/>
            <person name="Miller P.J."/>
            <person name="Scott M.A."/>
            <person name="Spackman E."/>
            <person name="Goraichik I."/>
            <person name="Dimitrov K.M."/>
            <person name="Suarez D.L."/>
            <person name="Swayne D.E."/>
        </authorList>
    </citation>
    <scope>NUCLEOTIDE SEQUENCE [LARGE SCALE GENOMIC DNA]</scope>
    <source>
        <strain evidence="2 3">KR-140</strain>
    </source>
</reference>
<accession>A0A1W1VRL8</accession>